<dbReference type="Proteomes" id="UP001530377">
    <property type="component" value="Unassembled WGS sequence"/>
</dbReference>
<name>A0ABD3R5T7_9STRA</name>
<gene>
    <name evidence="2" type="ORF">ACHAXA_003850</name>
</gene>
<sequence length="392" mass="43901">MIINNPISRANTVMRALRSQLFFIGLAYGSRNPNRQQEAGAILSTPALEETGRMDASRAAEIQYETSHNNLFQNIGDTRIWLQTSPALGIATESTSQVSPSDVDAGVDDDGLSSLPPASQRASHAGVSTLTSAMKNSPSDDLLPSPLISSTKLSPFGENQHSNSNRDTNNRDSHLGTDNCNSNNGSSNIKFNNRDSHLIADNCNPNNCTSNSKFNNRNPNNRNSNNGKANRDANNRDSHRDTDNCNSNYCNSNSKFNNRDSHLITDNCNPNNCTSNIKFDNRNSNNGKANPYAYLIAYIESFRDIAGSYSFAYFLAYIEPFRDIIGSHTFAYIEPFRDIIGSHTFAYIKPFRDIIGSHTFAYIEPFRDIMIPHFRLHQVLWKFYWIPHSRLH</sequence>
<feature type="compositionally biased region" description="Low complexity" evidence="1">
    <location>
        <begin position="210"/>
        <end position="228"/>
    </location>
</feature>
<feature type="region of interest" description="Disordered" evidence="1">
    <location>
        <begin position="209"/>
        <end position="244"/>
    </location>
</feature>
<feature type="compositionally biased region" description="Basic and acidic residues" evidence="1">
    <location>
        <begin position="229"/>
        <end position="243"/>
    </location>
</feature>
<accession>A0ABD3R5T7</accession>
<feature type="compositionally biased region" description="Low complexity" evidence="1">
    <location>
        <begin position="137"/>
        <end position="150"/>
    </location>
</feature>
<proteinExistence type="predicted"/>
<reference evidence="2 3" key="1">
    <citation type="submission" date="2024-10" db="EMBL/GenBank/DDBJ databases">
        <title>Updated reference genomes for cyclostephanoid diatoms.</title>
        <authorList>
            <person name="Roberts W.R."/>
            <person name="Alverson A.J."/>
        </authorList>
    </citation>
    <scope>NUCLEOTIDE SEQUENCE [LARGE SCALE GENOMIC DNA]</scope>
    <source>
        <strain evidence="2 3">AJA228-03</strain>
    </source>
</reference>
<feature type="compositionally biased region" description="Polar residues" evidence="1">
    <location>
        <begin position="176"/>
        <end position="191"/>
    </location>
</feature>
<feature type="compositionally biased region" description="Polar residues" evidence="1">
    <location>
        <begin position="116"/>
        <end position="136"/>
    </location>
</feature>
<protein>
    <submittedName>
        <fullName evidence="2">Uncharacterized protein</fullName>
    </submittedName>
</protein>
<evidence type="ECO:0000313" key="2">
    <source>
        <dbReference type="EMBL" id="KAL3808362.1"/>
    </source>
</evidence>
<keyword evidence="3" id="KW-1185">Reference proteome</keyword>
<comment type="caution">
    <text evidence="2">The sequence shown here is derived from an EMBL/GenBank/DDBJ whole genome shotgun (WGS) entry which is preliminary data.</text>
</comment>
<dbReference type="EMBL" id="JALLPB020000518">
    <property type="protein sequence ID" value="KAL3808362.1"/>
    <property type="molecule type" value="Genomic_DNA"/>
</dbReference>
<evidence type="ECO:0000256" key="1">
    <source>
        <dbReference type="SAM" id="MobiDB-lite"/>
    </source>
</evidence>
<feature type="compositionally biased region" description="Polar residues" evidence="1">
    <location>
        <begin position="151"/>
        <end position="161"/>
    </location>
</feature>
<dbReference type="AlphaFoldDB" id="A0ABD3R5T7"/>
<organism evidence="2 3">
    <name type="scientific">Cyclostephanos tholiformis</name>
    <dbReference type="NCBI Taxonomy" id="382380"/>
    <lineage>
        <taxon>Eukaryota</taxon>
        <taxon>Sar</taxon>
        <taxon>Stramenopiles</taxon>
        <taxon>Ochrophyta</taxon>
        <taxon>Bacillariophyta</taxon>
        <taxon>Coscinodiscophyceae</taxon>
        <taxon>Thalassiosirophycidae</taxon>
        <taxon>Stephanodiscales</taxon>
        <taxon>Stephanodiscaceae</taxon>
        <taxon>Cyclostephanos</taxon>
    </lineage>
</organism>
<evidence type="ECO:0000313" key="3">
    <source>
        <dbReference type="Proteomes" id="UP001530377"/>
    </source>
</evidence>
<feature type="region of interest" description="Disordered" evidence="1">
    <location>
        <begin position="92"/>
        <end position="192"/>
    </location>
</feature>